<dbReference type="EMBL" id="KV419398">
    <property type="protein sequence ID" value="KZS96883.1"/>
    <property type="molecule type" value="Genomic_DNA"/>
</dbReference>
<feature type="region of interest" description="Disordered" evidence="1">
    <location>
        <begin position="185"/>
        <end position="212"/>
    </location>
</feature>
<evidence type="ECO:0000256" key="1">
    <source>
        <dbReference type="SAM" id="MobiDB-lite"/>
    </source>
</evidence>
<accession>A0A164YG49</accession>
<keyword evidence="4" id="KW-1185">Reference proteome</keyword>
<name>A0A164YG49_9AGAM</name>
<dbReference type="OrthoDB" id="3207600at2759"/>
<feature type="region of interest" description="Disordered" evidence="1">
    <location>
        <begin position="845"/>
        <end position="894"/>
    </location>
</feature>
<protein>
    <recommendedName>
        <fullName evidence="2">DUF6589 domain-containing protein</fullName>
    </recommendedName>
</protein>
<evidence type="ECO:0000313" key="4">
    <source>
        <dbReference type="Proteomes" id="UP000076722"/>
    </source>
</evidence>
<reference evidence="3 4" key="1">
    <citation type="journal article" date="2016" name="Mol. Biol. Evol.">
        <title>Comparative Genomics of Early-Diverging Mushroom-Forming Fungi Provides Insights into the Origins of Lignocellulose Decay Capabilities.</title>
        <authorList>
            <person name="Nagy L.G."/>
            <person name="Riley R."/>
            <person name="Tritt A."/>
            <person name="Adam C."/>
            <person name="Daum C."/>
            <person name="Floudas D."/>
            <person name="Sun H."/>
            <person name="Yadav J.S."/>
            <person name="Pangilinan J."/>
            <person name="Larsson K.H."/>
            <person name="Matsuura K."/>
            <person name="Barry K."/>
            <person name="Labutti K."/>
            <person name="Kuo R."/>
            <person name="Ohm R.A."/>
            <person name="Bhattacharya S.S."/>
            <person name="Shirouzu T."/>
            <person name="Yoshinaga Y."/>
            <person name="Martin F.M."/>
            <person name="Grigoriev I.V."/>
            <person name="Hibbett D.S."/>
        </authorList>
    </citation>
    <scope>NUCLEOTIDE SEQUENCE [LARGE SCALE GENOMIC DNA]</scope>
    <source>
        <strain evidence="3 4">HHB9708</strain>
    </source>
</reference>
<gene>
    <name evidence="3" type="ORF">SISNIDRAFT_406895</name>
</gene>
<organism evidence="3 4">
    <name type="scientific">Sistotremastrum niveocremeum HHB9708</name>
    <dbReference type="NCBI Taxonomy" id="1314777"/>
    <lineage>
        <taxon>Eukaryota</taxon>
        <taxon>Fungi</taxon>
        <taxon>Dikarya</taxon>
        <taxon>Basidiomycota</taxon>
        <taxon>Agaricomycotina</taxon>
        <taxon>Agaricomycetes</taxon>
        <taxon>Sistotremastrales</taxon>
        <taxon>Sistotremastraceae</taxon>
        <taxon>Sertulicium</taxon>
        <taxon>Sertulicium niveocremeum</taxon>
    </lineage>
</organism>
<dbReference type="Pfam" id="PF20231">
    <property type="entry name" value="DUF6589"/>
    <property type="match status" value="1"/>
</dbReference>
<dbReference type="Proteomes" id="UP000076722">
    <property type="component" value="Unassembled WGS sequence"/>
</dbReference>
<evidence type="ECO:0000313" key="3">
    <source>
        <dbReference type="EMBL" id="KZS96883.1"/>
    </source>
</evidence>
<dbReference type="AlphaFoldDB" id="A0A164YG49"/>
<feature type="compositionally biased region" description="Acidic residues" evidence="1">
    <location>
        <begin position="190"/>
        <end position="212"/>
    </location>
</feature>
<evidence type="ECO:0000259" key="2">
    <source>
        <dbReference type="Pfam" id="PF20231"/>
    </source>
</evidence>
<feature type="compositionally biased region" description="Acidic residues" evidence="1">
    <location>
        <begin position="850"/>
        <end position="894"/>
    </location>
</feature>
<dbReference type="InterPro" id="IPR046496">
    <property type="entry name" value="DUF6589"/>
</dbReference>
<feature type="domain" description="DUF6589" evidence="2">
    <location>
        <begin position="369"/>
        <end position="772"/>
    </location>
</feature>
<sequence length="894" mass="102454">MLEEPPQGTDEAQIKWESILPHNTVDWPLLEKIQLIWSLFIFLKLPLLDVLRGFFTATDPAVVTYVQVFTRRRPTGQKIGFPALELWELWMNYPSTTFQDNLFEYIVKPGALARSRKELERAMNEPWLKLKRTQLTLEDIRDRLDFKQLGVRLERLLPFTVHWLRHLLETWNRYRKEKFRRESTSKARADEDEMSDGSSDEEANEDDGDDKEDVYDRTSLVCGSIDVIRHIMLTIILSSILYACNRATNYLSLSMGLFLVIEGASDRTVACLNRMGMCVSKRSVERMRKRLSADAIASARRVIRSNRRWMWIFDNINIYVCKSQQRLTNQNNMINATNGAVIALPSWVPNLAFDLGSFHRMRGGRKEFDYTLLRLSSADANFFSTGFKAVIAHLLFRYCPGRKKWANRTVLQQQIAEAMPSVRPIPAEKSQGYPIGAMDVDEGSKKGVIGVMTEFQRQSGLSEQELSASVVIVGGDQLTIKNLRSARNERSRDVSVFHRLSYICELAQLFHYDLNSKTTIFRTHTGTSNINPASLSRHKDVLKRRFDIKKPNYADAKSLIHHSLIARIILGLMAVMNFKNIQEVEEWTPSYEDLVSASASIYESFLDPDVPKKAMQKTSTGEGDHVFAQNCWFMRDGLLTWMFEEAVRNGDPGIIWHIVKMWMYSFRGAGQTNYMRECAELIVRFETELPEDLKTALEASWFFNATGRPHHFIACDLYVEHLNYWIKVFFVPEGSGLTIQNIIDRGSSCVDALRAISVEVAKFCGVRKVRRKKKEMEAELDIRTLVEMMNKERVHERQQSRVAWQPSKGEGPLVSQAIDVVAVGMAGWNAAARDFVSETAWDAGGGYRVDDEDELEERDPDSVDAETDAPAEDPEAEVEVNTEEDFEEVESAWD</sequence>
<proteinExistence type="predicted"/>